<keyword evidence="5" id="KW-1133">Transmembrane helix</keyword>
<organism evidence="7 8">
    <name type="scientific">Aureimonas pseudogalii</name>
    <dbReference type="NCBI Taxonomy" id="1744844"/>
    <lineage>
        <taxon>Bacteria</taxon>
        <taxon>Pseudomonadati</taxon>
        <taxon>Pseudomonadota</taxon>
        <taxon>Alphaproteobacteria</taxon>
        <taxon>Hyphomicrobiales</taxon>
        <taxon>Aurantimonadaceae</taxon>
        <taxon>Aureimonas</taxon>
    </lineage>
</organism>
<dbReference type="InterPro" id="IPR013766">
    <property type="entry name" value="Thioredoxin_domain"/>
</dbReference>
<dbReference type="NCBIfam" id="NF047696">
    <property type="entry name" value="ThlDiSintTplARhiz"/>
    <property type="match status" value="1"/>
</dbReference>
<keyword evidence="5" id="KW-0812">Transmembrane</keyword>
<dbReference type="InterPro" id="IPR013740">
    <property type="entry name" value="Redoxin"/>
</dbReference>
<keyword evidence="7" id="KW-0413">Isomerase</keyword>
<dbReference type="InterPro" id="IPR036249">
    <property type="entry name" value="Thioredoxin-like_sf"/>
</dbReference>
<dbReference type="EMBL" id="JACIEK010000001">
    <property type="protein sequence ID" value="MBB3996283.1"/>
    <property type="molecule type" value="Genomic_DNA"/>
</dbReference>
<dbReference type="AlphaFoldDB" id="A0A7W6EDN7"/>
<dbReference type="PANTHER" id="PTHR42852:SF6">
    <property type="entry name" value="THIOL:DISULFIDE INTERCHANGE PROTEIN DSBE"/>
    <property type="match status" value="1"/>
</dbReference>
<dbReference type="GO" id="GO:0015036">
    <property type="term" value="F:disulfide oxidoreductase activity"/>
    <property type="evidence" value="ECO:0007669"/>
    <property type="project" value="UniProtKB-ARBA"/>
</dbReference>
<dbReference type="SUPFAM" id="SSF52833">
    <property type="entry name" value="Thioredoxin-like"/>
    <property type="match status" value="1"/>
</dbReference>
<dbReference type="InterPro" id="IPR050553">
    <property type="entry name" value="Thioredoxin_ResA/DsbE_sf"/>
</dbReference>
<evidence type="ECO:0000256" key="5">
    <source>
        <dbReference type="SAM" id="Phobius"/>
    </source>
</evidence>
<dbReference type="Proteomes" id="UP000542776">
    <property type="component" value="Unassembled WGS sequence"/>
</dbReference>
<comment type="caution">
    <text evidence="7">The sequence shown here is derived from an EMBL/GenBank/DDBJ whole genome shotgun (WGS) entry which is preliminary data.</text>
</comment>
<dbReference type="PROSITE" id="PS51352">
    <property type="entry name" value="THIOREDOXIN_2"/>
    <property type="match status" value="1"/>
</dbReference>
<evidence type="ECO:0000313" key="8">
    <source>
        <dbReference type="Proteomes" id="UP000542776"/>
    </source>
</evidence>
<dbReference type="PROSITE" id="PS00194">
    <property type="entry name" value="THIOREDOXIN_1"/>
    <property type="match status" value="1"/>
</dbReference>
<dbReference type="PANTHER" id="PTHR42852">
    <property type="entry name" value="THIOL:DISULFIDE INTERCHANGE PROTEIN DSBE"/>
    <property type="match status" value="1"/>
</dbReference>
<keyword evidence="4" id="KW-0676">Redox-active center</keyword>
<proteinExistence type="predicted"/>
<comment type="subcellular location">
    <subcellularLocation>
        <location evidence="1">Cell envelope</location>
    </subcellularLocation>
</comment>
<gene>
    <name evidence="7" type="ORF">GGR04_000104</name>
</gene>
<evidence type="ECO:0000256" key="3">
    <source>
        <dbReference type="ARBA" id="ARBA00023157"/>
    </source>
</evidence>
<evidence type="ECO:0000256" key="4">
    <source>
        <dbReference type="ARBA" id="ARBA00023284"/>
    </source>
</evidence>
<feature type="transmembrane region" description="Helical" evidence="5">
    <location>
        <begin position="20"/>
        <end position="39"/>
    </location>
</feature>
<dbReference type="GO" id="GO:0030313">
    <property type="term" value="C:cell envelope"/>
    <property type="evidence" value="ECO:0007669"/>
    <property type="project" value="UniProtKB-SubCell"/>
</dbReference>
<evidence type="ECO:0000259" key="6">
    <source>
        <dbReference type="PROSITE" id="PS51352"/>
    </source>
</evidence>
<dbReference type="Pfam" id="PF08534">
    <property type="entry name" value="Redoxin"/>
    <property type="match status" value="1"/>
</dbReference>
<dbReference type="CDD" id="cd02966">
    <property type="entry name" value="TlpA_like_family"/>
    <property type="match status" value="1"/>
</dbReference>
<evidence type="ECO:0000313" key="7">
    <source>
        <dbReference type="EMBL" id="MBB3996283.1"/>
    </source>
</evidence>
<dbReference type="RefSeq" id="WP_183196784.1">
    <property type="nucleotide sequence ID" value="NZ_JACIEK010000001.1"/>
</dbReference>
<dbReference type="InterPro" id="IPR017937">
    <property type="entry name" value="Thioredoxin_CS"/>
</dbReference>
<evidence type="ECO:0000256" key="2">
    <source>
        <dbReference type="ARBA" id="ARBA00022748"/>
    </source>
</evidence>
<dbReference type="Gene3D" id="3.40.30.10">
    <property type="entry name" value="Glutaredoxin"/>
    <property type="match status" value="1"/>
</dbReference>
<keyword evidence="3" id="KW-1015">Disulfide bond</keyword>
<protein>
    <submittedName>
        <fullName evidence="7">Thiol-disulfide isomerase/thioredoxin</fullName>
    </submittedName>
</protein>
<reference evidence="7 8" key="1">
    <citation type="submission" date="2020-08" db="EMBL/GenBank/DDBJ databases">
        <title>Genomic Encyclopedia of Type Strains, Phase IV (KMG-IV): sequencing the most valuable type-strain genomes for metagenomic binning, comparative biology and taxonomic classification.</title>
        <authorList>
            <person name="Goeker M."/>
        </authorList>
    </citation>
    <scope>NUCLEOTIDE SEQUENCE [LARGE SCALE GENOMIC DNA]</scope>
    <source>
        <strain evidence="7 8">DSM 102238</strain>
    </source>
</reference>
<sequence>MSDPNPKPAVPAPRGASKRIVGLALAGGVVAGAVGVYVMETRSGNETASAACPAKAALAQALDQAATGEVAAMRPLDTPFDVSAIAFKDGDGRPTSLGALRGQTLLVNLWATWCAPCRAEMPALDQLEREAGDESFAVVPINVDMGDEAKPRGFYAETGLATLPFYRDETMGVFNDLKGQGVAFGLPVTLMIDKDGCARAAMNGSAHWASPDAMALVDALKRDGA</sequence>
<dbReference type="GO" id="GO:0017004">
    <property type="term" value="P:cytochrome complex assembly"/>
    <property type="evidence" value="ECO:0007669"/>
    <property type="project" value="UniProtKB-KW"/>
</dbReference>
<name>A0A7W6EDN7_9HYPH</name>
<keyword evidence="2" id="KW-0201">Cytochrome c-type biogenesis</keyword>
<evidence type="ECO:0000256" key="1">
    <source>
        <dbReference type="ARBA" id="ARBA00004196"/>
    </source>
</evidence>
<dbReference type="GO" id="GO:0016853">
    <property type="term" value="F:isomerase activity"/>
    <property type="evidence" value="ECO:0007669"/>
    <property type="project" value="UniProtKB-KW"/>
</dbReference>
<keyword evidence="5" id="KW-0472">Membrane</keyword>
<feature type="domain" description="Thioredoxin" evidence="6">
    <location>
        <begin position="51"/>
        <end position="222"/>
    </location>
</feature>
<accession>A0A7W6EDN7</accession>
<keyword evidence="8" id="KW-1185">Reference proteome</keyword>